<sequence length="78" mass="8879">MISPNKRRKDETGDWVAVYGNNGMKNVEMAGSELTEPRGPKGCSLPWKLTRPETMRHMETGRWWTRSMLSVGVVKAIM</sequence>
<name>A0ACC4AXC9_POPAL</name>
<proteinExistence type="predicted"/>
<gene>
    <name evidence="1" type="ORF">D5086_028016</name>
</gene>
<evidence type="ECO:0000313" key="2">
    <source>
        <dbReference type="Proteomes" id="UP000309997"/>
    </source>
</evidence>
<keyword evidence="2" id="KW-1185">Reference proteome</keyword>
<dbReference type="Proteomes" id="UP000309997">
    <property type="component" value="Unassembled WGS sequence"/>
</dbReference>
<comment type="caution">
    <text evidence="1">The sequence shown here is derived from an EMBL/GenBank/DDBJ whole genome shotgun (WGS) entry which is preliminary data.</text>
</comment>
<dbReference type="EMBL" id="RCHU02000015">
    <property type="protein sequence ID" value="KAL3570767.1"/>
    <property type="molecule type" value="Genomic_DNA"/>
</dbReference>
<evidence type="ECO:0000313" key="1">
    <source>
        <dbReference type="EMBL" id="KAL3570767.1"/>
    </source>
</evidence>
<protein>
    <submittedName>
        <fullName evidence="1">Uncharacterized protein</fullName>
    </submittedName>
</protein>
<reference evidence="1 2" key="1">
    <citation type="journal article" date="2024" name="Plant Biotechnol. J.">
        <title>Genome and CRISPR/Cas9 system of a widespread forest tree (Populus alba) in the world.</title>
        <authorList>
            <person name="Liu Y.J."/>
            <person name="Jiang P.F."/>
            <person name="Han X.M."/>
            <person name="Li X.Y."/>
            <person name="Wang H.M."/>
            <person name="Wang Y.J."/>
            <person name="Wang X.X."/>
            <person name="Zeng Q.Y."/>
        </authorList>
    </citation>
    <scope>NUCLEOTIDE SEQUENCE [LARGE SCALE GENOMIC DNA]</scope>
    <source>
        <strain evidence="2">cv. PAL-ZL1</strain>
    </source>
</reference>
<accession>A0ACC4AXC9</accession>
<organism evidence="1 2">
    <name type="scientific">Populus alba</name>
    <name type="common">White poplar</name>
    <dbReference type="NCBI Taxonomy" id="43335"/>
    <lineage>
        <taxon>Eukaryota</taxon>
        <taxon>Viridiplantae</taxon>
        <taxon>Streptophyta</taxon>
        <taxon>Embryophyta</taxon>
        <taxon>Tracheophyta</taxon>
        <taxon>Spermatophyta</taxon>
        <taxon>Magnoliopsida</taxon>
        <taxon>eudicotyledons</taxon>
        <taxon>Gunneridae</taxon>
        <taxon>Pentapetalae</taxon>
        <taxon>rosids</taxon>
        <taxon>fabids</taxon>
        <taxon>Malpighiales</taxon>
        <taxon>Salicaceae</taxon>
        <taxon>Saliceae</taxon>
        <taxon>Populus</taxon>
    </lineage>
</organism>